<keyword evidence="4" id="KW-1185">Reference proteome</keyword>
<dbReference type="Gene3D" id="3.40.50.620">
    <property type="entry name" value="HUPs"/>
    <property type="match status" value="1"/>
</dbReference>
<dbReference type="SUPFAM" id="SSF52402">
    <property type="entry name" value="Adenine nucleotide alpha hydrolases-like"/>
    <property type="match status" value="1"/>
</dbReference>
<dbReference type="PANTHER" id="PTHR46268">
    <property type="entry name" value="STRESS RESPONSE PROTEIN NHAX"/>
    <property type="match status" value="1"/>
</dbReference>
<dbReference type="PRINTS" id="PR01438">
    <property type="entry name" value="UNVRSLSTRESS"/>
</dbReference>
<proteinExistence type="inferred from homology"/>
<dbReference type="CDD" id="cd00293">
    <property type="entry name" value="USP-like"/>
    <property type="match status" value="1"/>
</dbReference>
<accession>A0ABU0B8H8</accession>
<dbReference type="Pfam" id="PF00582">
    <property type="entry name" value="Usp"/>
    <property type="match status" value="1"/>
</dbReference>
<comment type="caution">
    <text evidence="3">The sequence shown here is derived from an EMBL/GenBank/DDBJ whole genome shotgun (WGS) entry which is preliminary data.</text>
</comment>
<evidence type="ECO:0000313" key="3">
    <source>
        <dbReference type="EMBL" id="MDQ0301676.1"/>
    </source>
</evidence>
<dbReference type="PANTHER" id="PTHR46268:SF15">
    <property type="entry name" value="UNIVERSAL STRESS PROTEIN HP_0031"/>
    <property type="match status" value="1"/>
</dbReference>
<evidence type="ECO:0000313" key="4">
    <source>
        <dbReference type="Proteomes" id="UP001224682"/>
    </source>
</evidence>
<dbReference type="Proteomes" id="UP001224682">
    <property type="component" value="Unassembled WGS sequence"/>
</dbReference>
<evidence type="ECO:0000256" key="1">
    <source>
        <dbReference type="ARBA" id="ARBA00008791"/>
    </source>
</evidence>
<dbReference type="EMBL" id="JAUSUI010000001">
    <property type="protein sequence ID" value="MDQ0301676.1"/>
    <property type="molecule type" value="Genomic_DNA"/>
</dbReference>
<organism evidence="3 4">
    <name type="scientific">Ancylobacter polymorphus</name>
    <dbReference type="NCBI Taxonomy" id="223390"/>
    <lineage>
        <taxon>Bacteria</taxon>
        <taxon>Pseudomonadati</taxon>
        <taxon>Pseudomonadota</taxon>
        <taxon>Alphaproteobacteria</taxon>
        <taxon>Hyphomicrobiales</taxon>
        <taxon>Xanthobacteraceae</taxon>
        <taxon>Ancylobacter</taxon>
    </lineage>
</organism>
<protein>
    <submittedName>
        <fullName evidence="3">Nucleotide-binding universal stress UspA family protein</fullName>
    </submittedName>
</protein>
<gene>
    <name evidence="3" type="ORF">J2S75_000687</name>
</gene>
<feature type="domain" description="UspA" evidence="2">
    <location>
        <begin position="1"/>
        <end position="145"/>
    </location>
</feature>
<dbReference type="InterPro" id="IPR014729">
    <property type="entry name" value="Rossmann-like_a/b/a_fold"/>
</dbReference>
<comment type="similarity">
    <text evidence="1">Belongs to the universal stress protein A family.</text>
</comment>
<dbReference type="InterPro" id="IPR006015">
    <property type="entry name" value="Universal_stress_UspA"/>
</dbReference>
<dbReference type="RefSeq" id="WP_307018200.1">
    <property type="nucleotide sequence ID" value="NZ_JAUSUI010000001.1"/>
</dbReference>
<dbReference type="InterPro" id="IPR006016">
    <property type="entry name" value="UspA"/>
</dbReference>
<evidence type="ECO:0000259" key="2">
    <source>
        <dbReference type="Pfam" id="PF00582"/>
    </source>
</evidence>
<reference evidence="3 4" key="1">
    <citation type="submission" date="2023-07" db="EMBL/GenBank/DDBJ databases">
        <title>Genomic Encyclopedia of Type Strains, Phase IV (KMG-IV): sequencing the most valuable type-strain genomes for metagenomic binning, comparative biology and taxonomic classification.</title>
        <authorList>
            <person name="Goeker M."/>
        </authorList>
    </citation>
    <scope>NUCLEOTIDE SEQUENCE [LARGE SCALE GENOMIC DNA]</scope>
    <source>
        <strain evidence="3 4">DSM 2457</strain>
    </source>
</reference>
<name>A0ABU0B8H8_9HYPH</name>
<sequence>MFSHVLIPTDGSPLSTVALQSAMAFARDAGAKVTVLTVIEPFHVLTVSPEQLESTRDDYLRTAGAHAGEHLSAAEQQARQIGVPCDVLQVQNDEPYLAIIETAAARGCDLIAMASHGRRGIAALVLGSVTQKVLTHSKVPVLVYR</sequence>